<comment type="caution">
    <text evidence="1">The sequence shown here is derived from an EMBL/GenBank/DDBJ whole genome shotgun (WGS) entry which is preliminary data.</text>
</comment>
<dbReference type="Proteomes" id="UP000235081">
    <property type="component" value="Unassembled WGS sequence"/>
</dbReference>
<gene>
    <name evidence="1" type="ORF">CEN46_23950</name>
</gene>
<reference evidence="1 2" key="1">
    <citation type="submission" date="2017-07" db="EMBL/GenBank/DDBJ databases">
        <title>Genomes of Fischerella (Mastigocladus) sp. strains.</title>
        <authorList>
            <person name="Miller S.R."/>
        </authorList>
    </citation>
    <scope>NUCLEOTIDE SEQUENCE [LARGE SCALE GENOMIC DNA]</scope>
    <source>
        <strain evidence="1 2">CCMEE 5318</strain>
    </source>
</reference>
<evidence type="ECO:0000313" key="2">
    <source>
        <dbReference type="Proteomes" id="UP000235081"/>
    </source>
</evidence>
<proteinExistence type="predicted"/>
<protein>
    <submittedName>
        <fullName evidence="1">Uncharacterized protein</fullName>
    </submittedName>
</protein>
<dbReference type="RefSeq" id="WP_102183452.1">
    <property type="nucleotide sequence ID" value="NZ_NMQE01000833.1"/>
</dbReference>
<sequence length="142" mass="16092">MARRITVFGMAAIAAGLFSSGTYLYSQGVPYDPGSGNRVVQAEPKQRKIPGKYCKTVTRPPDTINMCLRSSEYPHEDCTNYCVKVTLSGKYCDDDPNSTCNATEEKRKITIEAAECFVRIVGCKCRDDFWRREIEIKWLTCR</sequence>
<organism evidence="1 2">
    <name type="scientific">Fischerella thermalis CCMEE 5318</name>
    <dbReference type="NCBI Taxonomy" id="2019666"/>
    <lineage>
        <taxon>Bacteria</taxon>
        <taxon>Bacillati</taxon>
        <taxon>Cyanobacteriota</taxon>
        <taxon>Cyanophyceae</taxon>
        <taxon>Nostocales</taxon>
        <taxon>Hapalosiphonaceae</taxon>
        <taxon>Fischerella</taxon>
    </lineage>
</organism>
<name>A0A2N6L5W2_9CYAN</name>
<dbReference type="EMBL" id="NMQE01000833">
    <property type="protein sequence ID" value="PMB17266.1"/>
    <property type="molecule type" value="Genomic_DNA"/>
</dbReference>
<evidence type="ECO:0000313" key="1">
    <source>
        <dbReference type="EMBL" id="PMB17266.1"/>
    </source>
</evidence>
<dbReference type="AlphaFoldDB" id="A0A2N6L5W2"/>
<accession>A0A2N6L5W2</accession>